<comment type="subcellular location">
    <subcellularLocation>
        <location evidence="1">Cytoplasm</location>
        <location evidence="1">Cytoskeleton</location>
    </subcellularLocation>
</comment>
<dbReference type="SUPFAM" id="SSF143575">
    <property type="entry name" value="GAS2 domain-like"/>
    <property type="match status" value="1"/>
</dbReference>
<dbReference type="InterPro" id="IPR036534">
    <property type="entry name" value="GAR_dom_sf"/>
</dbReference>
<dbReference type="OrthoDB" id="10017054at2759"/>
<dbReference type="Proteomes" id="UP000078561">
    <property type="component" value="Unassembled WGS sequence"/>
</dbReference>
<feature type="region of interest" description="Disordered" evidence="4">
    <location>
        <begin position="19"/>
        <end position="58"/>
    </location>
</feature>
<dbReference type="GO" id="GO:0005856">
    <property type="term" value="C:cytoskeleton"/>
    <property type="evidence" value="ECO:0007669"/>
    <property type="project" value="UniProtKB-SubCell"/>
</dbReference>
<dbReference type="Pfam" id="PF02187">
    <property type="entry name" value="GAS2"/>
    <property type="match status" value="1"/>
</dbReference>
<evidence type="ECO:0000256" key="3">
    <source>
        <dbReference type="ARBA" id="ARBA00023212"/>
    </source>
</evidence>
<dbReference type="EMBL" id="LT554937">
    <property type="protein sequence ID" value="SAM08977.1"/>
    <property type="molecule type" value="Genomic_DNA"/>
</dbReference>
<protein>
    <recommendedName>
        <fullName evidence="5">GAR domain-containing protein</fullName>
    </recommendedName>
</protein>
<dbReference type="InParanoid" id="A0A163K6D6"/>
<feature type="compositionally biased region" description="Low complexity" evidence="4">
    <location>
        <begin position="40"/>
        <end position="49"/>
    </location>
</feature>
<reference evidence="6" key="1">
    <citation type="submission" date="2016-04" db="EMBL/GenBank/DDBJ databases">
        <authorList>
            <person name="Evans L.H."/>
            <person name="Alamgir A."/>
            <person name="Owens N."/>
            <person name="Weber N.D."/>
            <person name="Virtaneva K."/>
            <person name="Barbian K."/>
            <person name="Babar A."/>
            <person name="Rosenke K."/>
        </authorList>
    </citation>
    <scope>NUCLEOTIDE SEQUENCE [LARGE SCALE GENOMIC DNA]</scope>
    <source>
        <strain evidence="6">CBS 101.48</strain>
    </source>
</reference>
<accession>A0A163K6D6</accession>
<evidence type="ECO:0000256" key="4">
    <source>
        <dbReference type="SAM" id="MobiDB-lite"/>
    </source>
</evidence>
<evidence type="ECO:0000313" key="6">
    <source>
        <dbReference type="EMBL" id="SAM08977.1"/>
    </source>
</evidence>
<organism evidence="6">
    <name type="scientific">Absidia glauca</name>
    <name type="common">Pin mould</name>
    <dbReference type="NCBI Taxonomy" id="4829"/>
    <lineage>
        <taxon>Eukaryota</taxon>
        <taxon>Fungi</taxon>
        <taxon>Fungi incertae sedis</taxon>
        <taxon>Mucoromycota</taxon>
        <taxon>Mucoromycotina</taxon>
        <taxon>Mucoromycetes</taxon>
        <taxon>Mucorales</taxon>
        <taxon>Cunninghamellaceae</taxon>
        <taxon>Absidia</taxon>
    </lineage>
</organism>
<dbReference type="PROSITE" id="PS51460">
    <property type="entry name" value="GAR"/>
    <property type="match status" value="1"/>
</dbReference>
<dbReference type="GO" id="GO:0008017">
    <property type="term" value="F:microtubule binding"/>
    <property type="evidence" value="ECO:0007669"/>
    <property type="project" value="InterPro"/>
</dbReference>
<dbReference type="InterPro" id="IPR003108">
    <property type="entry name" value="GAR_dom"/>
</dbReference>
<dbReference type="Gene3D" id="3.30.920.20">
    <property type="entry name" value="Gas2-like domain"/>
    <property type="match status" value="1"/>
</dbReference>
<dbReference type="STRING" id="4829.A0A163K6D6"/>
<evidence type="ECO:0000256" key="1">
    <source>
        <dbReference type="ARBA" id="ARBA00004245"/>
    </source>
</evidence>
<feature type="domain" description="GAR" evidence="5">
    <location>
        <begin position="1241"/>
        <end position="1312"/>
    </location>
</feature>
<evidence type="ECO:0000259" key="5">
    <source>
        <dbReference type="PROSITE" id="PS51460"/>
    </source>
</evidence>
<evidence type="ECO:0000313" key="7">
    <source>
        <dbReference type="Proteomes" id="UP000078561"/>
    </source>
</evidence>
<sequence length="1385" mass="158345">MFHDTFYLSSSTYATKLIHDHHPPGDSQLDSRPIYAQPRSSDPSLSSTISDDDDDDDDDDDLTKIDDRFLLQWLQHQLEHYVALSLLPPLDSLDFLGHGNYMLCLIHRFGSVPTLVTLLEQHSNLDSLRLAETLAQRFWNTALDSLPCFLYHHNHHHHATTIGEFVDHLIVPSSPRVPPPETLTEGVHPADIHTTPALINHHQPCWVSTTHHAIRTYKQLLSTQHYLALLDILQQLQSISLELLVPDGRLPFLEQHVGLPALLARLDRLLTTLTTQTYDSSWHYLVDLLTQRAMALKARIQAVPATTAPTPATFYQQQWHTLYATVSAHVADLHQKARAFSPVDDDWHDLARQVHAARHGNTHTTLMRLYHRLLDSSNHTQADYKALAQQWHDLDGAMDTARHILHQHKRYQAFLHHCAQIETDAMDLEHQLLECRPEDDDRWMKMWVADLDETIARALQWTVPGTDGVCAALARRQAAYHQAWKVYRSYRRRLQRALALDALGDRVTGCLAILLDDGGDLKAWKQHYSQLRTDVDAWLVQYGHGVDTVALVEGLARIQHHLAALEAQQHRASAWRTTLAWAHAVAVSISDVVHSDREPNQQAMDNYTHSLAQLLVDGDTTQQLDQQAGKLIPLFHASCLVFTQRKHTMASLAHLSELHASSQMLSGRLTAALQATAAAVENGTLHDPGFNSWYDSVIQAWHDSQPQLSPTPLMVNDLVRWKVLMAFDSLLAHHVCCLAQAWQARLLWETQWHKDMDDPHTDDDGAVQYLFTTLQHLYPLKIPLHLCERQRTLEQRIANQIKRRRLSCMNSAMQVEFACDRMQVLLDQGGMDEQQWSELQQQKRHLLFPDQQLALDSLQQRYLARHVSLVQQQFIQAYHHSASVVETRLQQGDIEGYKDVRALCRLIQLFGAPIPEVLAQQARLDALWHSLWSPSSSTRRYMAIEGLHDNISCQVVVGTKHIEAVDTLVPAVCQETAMFEQNAKHLVLRLDNILQGMACSDWRLEVWHYELDALEPIVDRLLVNKGTSTQLVAAKWHTVKAHLAAMTADRAEHLVWQRWKALVDLVDGACRRAWGLASDFDPDHRSLTLLDYEIRPLMVMKAAELGMGLFWLDVAGVFTRWETTLQDLRAALVYESALAQYRLACGTVSGYLDAMERNLRHCTVAMETRHKIYGAMVDSGLECLAASGDHTRLMARRDRLEQLYRTPRRRSRKISLPCHFSSTAAWVASSSRRQPNAYVADPRNDLDMEIKRIVNKVPYKVEVEMMPGEAGRYRFGDKIVYCRILKSRLVMVRVGGGWTELSQFLRDHALLVDSVRHRSSLDNCQEVFLETRRRRPLVQSKSMVSITDNAGYKEGDRYIAVDLLGHQHEMKMTPHDTHRRFFYRK</sequence>
<proteinExistence type="predicted"/>
<keyword evidence="3" id="KW-0206">Cytoskeleton</keyword>
<dbReference type="SMART" id="SM00243">
    <property type="entry name" value="GAS2"/>
    <property type="match status" value="1"/>
</dbReference>
<keyword evidence="7" id="KW-1185">Reference proteome</keyword>
<gene>
    <name evidence="6" type="primary">ABSGL_14643.1 scaffold 14663</name>
</gene>
<evidence type="ECO:0000256" key="2">
    <source>
        <dbReference type="ARBA" id="ARBA00022490"/>
    </source>
</evidence>
<name>A0A163K6D6_ABSGL</name>
<keyword evidence="2" id="KW-0963">Cytoplasm</keyword>